<proteinExistence type="inferred from homology"/>
<dbReference type="GO" id="GO:0016020">
    <property type="term" value="C:membrane"/>
    <property type="evidence" value="ECO:0007669"/>
    <property type="project" value="TreeGrafter"/>
</dbReference>
<gene>
    <name evidence="5" type="ORF">SAMN05444266_108301</name>
</gene>
<dbReference type="PRINTS" id="PR00793">
    <property type="entry name" value="PROAMNOPTASE"/>
</dbReference>
<dbReference type="Pfam" id="PF00561">
    <property type="entry name" value="Abhydrolase_1"/>
    <property type="match status" value="1"/>
</dbReference>
<dbReference type="GO" id="GO:0008233">
    <property type="term" value="F:peptidase activity"/>
    <property type="evidence" value="ECO:0007669"/>
    <property type="project" value="InterPro"/>
</dbReference>
<feature type="signal peptide" evidence="3">
    <location>
        <begin position="1"/>
        <end position="21"/>
    </location>
</feature>
<feature type="chain" id="PRO_5013110893" evidence="3">
    <location>
        <begin position="22"/>
        <end position="321"/>
    </location>
</feature>
<accession>A0A1M7JBP3</accession>
<dbReference type="OrthoDB" id="9796770at2"/>
<dbReference type="AlphaFoldDB" id="A0A1M7JBP3"/>
<reference evidence="5 6" key="1">
    <citation type="submission" date="2016-11" db="EMBL/GenBank/DDBJ databases">
        <authorList>
            <person name="Jaros S."/>
            <person name="Januszkiewicz K."/>
            <person name="Wedrychowicz H."/>
        </authorList>
    </citation>
    <scope>NUCLEOTIDE SEQUENCE [LARGE SCALE GENOMIC DNA]</scope>
    <source>
        <strain evidence="5 6">DSM 27406</strain>
    </source>
</reference>
<dbReference type="InterPro" id="IPR002410">
    <property type="entry name" value="Peptidase_S33"/>
</dbReference>
<dbReference type="GO" id="GO:0046464">
    <property type="term" value="P:acylglycerol catabolic process"/>
    <property type="evidence" value="ECO:0007669"/>
    <property type="project" value="TreeGrafter"/>
</dbReference>
<feature type="domain" description="AB hydrolase-1" evidence="4">
    <location>
        <begin position="48"/>
        <end position="299"/>
    </location>
</feature>
<protein>
    <submittedName>
        <fullName evidence="5">Pimeloyl-ACP methyl ester carboxylesterase</fullName>
    </submittedName>
</protein>
<dbReference type="PANTHER" id="PTHR43798:SF33">
    <property type="entry name" value="HYDROLASE, PUTATIVE (AFU_ORTHOLOGUE AFUA_2G14860)-RELATED"/>
    <property type="match status" value="1"/>
</dbReference>
<comment type="similarity">
    <text evidence="1">Belongs to the peptidase S33 family.</text>
</comment>
<dbReference type="EMBL" id="FRBL01000008">
    <property type="protein sequence ID" value="SHM50394.1"/>
    <property type="molecule type" value="Genomic_DNA"/>
</dbReference>
<dbReference type="Gene3D" id="3.40.50.1820">
    <property type="entry name" value="alpha/beta hydrolase"/>
    <property type="match status" value="1"/>
</dbReference>
<keyword evidence="3" id="KW-0732">Signal</keyword>
<keyword evidence="6" id="KW-1185">Reference proteome</keyword>
<evidence type="ECO:0000313" key="5">
    <source>
        <dbReference type="EMBL" id="SHM50394.1"/>
    </source>
</evidence>
<evidence type="ECO:0000259" key="4">
    <source>
        <dbReference type="Pfam" id="PF00561"/>
    </source>
</evidence>
<dbReference type="SUPFAM" id="SSF53474">
    <property type="entry name" value="alpha/beta-Hydrolases"/>
    <property type="match status" value="1"/>
</dbReference>
<evidence type="ECO:0000256" key="2">
    <source>
        <dbReference type="ARBA" id="ARBA00022801"/>
    </source>
</evidence>
<dbReference type="PANTHER" id="PTHR43798">
    <property type="entry name" value="MONOACYLGLYCEROL LIPASE"/>
    <property type="match status" value="1"/>
</dbReference>
<dbReference type="InterPro" id="IPR000073">
    <property type="entry name" value="AB_hydrolase_1"/>
</dbReference>
<keyword evidence="2" id="KW-0378">Hydrolase</keyword>
<organism evidence="5 6">
    <name type="scientific">Chitinophaga jiangningensis</name>
    <dbReference type="NCBI Taxonomy" id="1419482"/>
    <lineage>
        <taxon>Bacteria</taxon>
        <taxon>Pseudomonadati</taxon>
        <taxon>Bacteroidota</taxon>
        <taxon>Chitinophagia</taxon>
        <taxon>Chitinophagales</taxon>
        <taxon>Chitinophagaceae</taxon>
        <taxon>Chitinophaga</taxon>
    </lineage>
</organism>
<dbReference type="GO" id="GO:0047372">
    <property type="term" value="F:monoacylglycerol lipase activity"/>
    <property type="evidence" value="ECO:0007669"/>
    <property type="project" value="TreeGrafter"/>
</dbReference>
<evidence type="ECO:0000256" key="3">
    <source>
        <dbReference type="SAM" id="SignalP"/>
    </source>
</evidence>
<evidence type="ECO:0000256" key="1">
    <source>
        <dbReference type="ARBA" id="ARBA00010088"/>
    </source>
</evidence>
<dbReference type="RefSeq" id="WP_083550552.1">
    <property type="nucleotide sequence ID" value="NZ_FRBL01000008.1"/>
</dbReference>
<name>A0A1M7JBP3_9BACT</name>
<dbReference type="GO" id="GO:0006508">
    <property type="term" value="P:proteolysis"/>
    <property type="evidence" value="ECO:0007669"/>
    <property type="project" value="InterPro"/>
</dbReference>
<dbReference type="InterPro" id="IPR029058">
    <property type="entry name" value="AB_hydrolase_fold"/>
</dbReference>
<evidence type="ECO:0000313" key="6">
    <source>
        <dbReference type="Proteomes" id="UP000184420"/>
    </source>
</evidence>
<sequence>MRTLFWLCTCLSMLHSAHALSQQVNYYDTLLIGGIKQVIAVNGNPKGPVLLFLHGGPGESRIPQMEKVTGLLREQFCVVNWDQRETGLTLRLNASPVPPSLPLIADDAYSLVEQLKKKFNQDRIYLLGESWGCLVGFKVAAAHPASVAALMVACPVTDQERSERFALDSVIRWAKAGNHQQALAEVSAIKVPFSRPDDLYYSRKWMNLLSGRPFPDKDTTYIKGFLREWNKTWMKPWNDATAEPLAKSITKLEVPVYFFLGGKDLQTNAEMSKAYFEQLKAPKKKLYWFKDDGHLLMYVSPQEVEKKIITEVLPEVKAYWR</sequence>
<dbReference type="STRING" id="1419482.SAMN05444266_108301"/>
<dbReference type="Proteomes" id="UP000184420">
    <property type="component" value="Unassembled WGS sequence"/>
</dbReference>
<dbReference type="InterPro" id="IPR050266">
    <property type="entry name" value="AB_hydrolase_sf"/>
</dbReference>